<dbReference type="InterPro" id="IPR044878">
    <property type="entry name" value="UbiA_sf"/>
</dbReference>
<dbReference type="InterPro" id="IPR030470">
    <property type="entry name" value="UbiA_prenylTrfase_CS"/>
</dbReference>
<feature type="transmembrane region" description="Helical" evidence="10">
    <location>
        <begin position="205"/>
        <end position="232"/>
    </location>
</feature>
<dbReference type="Gene3D" id="1.20.120.1780">
    <property type="entry name" value="UbiA prenyltransferase"/>
    <property type="match status" value="1"/>
</dbReference>
<keyword evidence="7 10" id="KW-1133">Transmembrane helix</keyword>
<evidence type="ECO:0000313" key="11">
    <source>
        <dbReference type="EMBL" id="BDE04838.1"/>
    </source>
</evidence>
<evidence type="ECO:0000256" key="2">
    <source>
        <dbReference type="ARBA" id="ARBA00004141"/>
    </source>
</evidence>
<dbReference type="EC" id="2.5.1.39" evidence="9"/>
<comment type="cofactor">
    <cofactor evidence="1">
        <name>Mg(2+)</name>
        <dbReference type="ChEBI" id="CHEBI:18420"/>
    </cofactor>
</comment>
<protein>
    <recommendedName>
        <fullName evidence="9">4-hydroxybenzoate polyprenyltransferase</fullName>
        <ecNumber evidence="9">2.5.1.39</ecNumber>
    </recommendedName>
</protein>
<dbReference type="GO" id="GO:0006744">
    <property type="term" value="P:ubiquinone biosynthetic process"/>
    <property type="evidence" value="ECO:0007669"/>
    <property type="project" value="TreeGrafter"/>
</dbReference>
<dbReference type="FunFam" id="1.20.120.1780:FF:000001">
    <property type="entry name" value="4-hydroxybenzoate octaprenyltransferase"/>
    <property type="match status" value="1"/>
</dbReference>
<dbReference type="GO" id="GO:0005886">
    <property type="term" value="C:plasma membrane"/>
    <property type="evidence" value="ECO:0007669"/>
    <property type="project" value="TreeGrafter"/>
</dbReference>
<dbReference type="AlphaFoldDB" id="A0AAN1XV83"/>
<dbReference type="Pfam" id="PF01040">
    <property type="entry name" value="UbiA"/>
    <property type="match status" value="1"/>
</dbReference>
<evidence type="ECO:0000256" key="7">
    <source>
        <dbReference type="ARBA" id="ARBA00022989"/>
    </source>
</evidence>
<keyword evidence="6 10" id="KW-0812">Transmembrane</keyword>
<keyword evidence="4" id="KW-1003">Cell membrane</keyword>
<evidence type="ECO:0000256" key="5">
    <source>
        <dbReference type="ARBA" id="ARBA00022679"/>
    </source>
</evidence>
<dbReference type="EMBL" id="AP025523">
    <property type="protein sequence ID" value="BDE04838.1"/>
    <property type="molecule type" value="Genomic_DNA"/>
</dbReference>
<evidence type="ECO:0000256" key="8">
    <source>
        <dbReference type="ARBA" id="ARBA00023136"/>
    </source>
</evidence>
<feature type="transmembrane region" description="Helical" evidence="10">
    <location>
        <begin position="158"/>
        <end position="180"/>
    </location>
</feature>
<feature type="transmembrane region" description="Helical" evidence="10">
    <location>
        <begin position="82"/>
        <end position="104"/>
    </location>
</feature>
<evidence type="ECO:0000256" key="4">
    <source>
        <dbReference type="ARBA" id="ARBA00022519"/>
    </source>
</evidence>
<dbReference type="Proteomes" id="UP001317532">
    <property type="component" value="Chromosome"/>
</dbReference>
<evidence type="ECO:0000256" key="1">
    <source>
        <dbReference type="ARBA" id="ARBA00001946"/>
    </source>
</evidence>
<reference evidence="11 12" key="1">
    <citation type="journal article" date="2022" name="ISME Commun">
        <title>Vulcanimicrobium alpinus gen. nov. sp. nov., the first cultivated representative of the candidate phylum 'Eremiobacterota', is a metabolically versatile aerobic anoxygenic phototroph.</title>
        <authorList>
            <person name="Yabe S."/>
            <person name="Muto K."/>
            <person name="Abe K."/>
            <person name="Yokota A."/>
            <person name="Staudigel H."/>
            <person name="Tebo B.M."/>
        </authorList>
    </citation>
    <scope>NUCLEOTIDE SEQUENCE [LARGE SCALE GENOMIC DNA]</scope>
    <source>
        <strain evidence="11 12">WC8-2</strain>
    </source>
</reference>
<feature type="transmembrane region" description="Helical" evidence="10">
    <location>
        <begin position="131"/>
        <end position="152"/>
    </location>
</feature>
<dbReference type="InterPro" id="IPR000537">
    <property type="entry name" value="UbiA_prenyltransferase"/>
</dbReference>
<evidence type="ECO:0000256" key="10">
    <source>
        <dbReference type="SAM" id="Phobius"/>
    </source>
</evidence>
<feature type="transmembrane region" description="Helical" evidence="10">
    <location>
        <begin position="12"/>
        <end position="31"/>
    </location>
</feature>
<dbReference type="InterPro" id="IPR039653">
    <property type="entry name" value="Prenyltransferase"/>
</dbReference>
<dbReference type="PANTHER" id="PTHR11048">
    <property type="entry name" value="PRENYLTRANSFERASES"/>
    <property type="match status" value="1"/>
</dbReference>
<evidence type="ECO:0000256" key="9">
    <source>
        <dbReference type="ARBA" id="ARBA00034524"/>
    </source>
</evidence>
<feature type="transmembrane region" description="Helical" evidence="10">
    <location>
        <begin position="263"/>
        <end position="284"/>
    </location>
</feature>
<keyword evidence="5" id="KW-0808">Transferase</keyword>
<comment type="similarity">
    <text evidence="3">Belongs to the UbiA prenyltransferase family.</text>
</comment>
<dbReference type="NCBIfam" id="TIGR01475">
    <property type="entry name" value="ubiA_other"/>
    <property type="match status" value="1"/>
</dbReference>
<comment type="subcellular location">
    <subcellularLocation>
        <location evidence="2">Membrane</location>
        <topology evidence="2">Multi-pass membrane protein</topology>
    </subcellularLocation>
</comment>
<dbReference type="GO" id="GO:0008412">
    <property type="term" value="F:4-hydroxybenzoate polyprenyltransferase activity"/>
    <property type="evidence" value="ECO:0007669"/>
    <property type="project" value="UniProtKB-EC"/>
</dbReference>
<dbReference type="Gene3D" id="1.10.357.140">
    <property type="entry name" value="UbiA prenyltransferase"/>
    <property type="match status" value="1"/>
</dbReference>
<keyword evidence="4" id="KW-0997">Cell inner membrane</keyword>
<organism evidence="11 12">
    <name type="scientific">Vulcanimicrobium alpinum</name>
    <dbReference type="NCBI Taxonomy" id="3016050"/>
    <lineage>
        <taxon>Bacteria</taxon>
        <taxon>Bacillati</taxon>
        <taxon>Vulcanimicrobiota</taxon>
        <taxon>Vulcanimicrobiia</taxon>
        <taxon>Vulcanimicrobiales</taxon>
        <taxon>Vulcanimicrobiaceae</taxon>
        <taxon>Vulcanimicrobium</taxon>
    </lineage>
</organism>
<gene>
    <name evidence="11" type="ORF">WPS_01140</name>
</gene>
<dbReference type="PROSITE" id="PS00943">
    <property type="entry name" value="UBIA"/>
    <property type="match status" value="1"/>
</dbReference>
<evidence type="ECO:0000256" key="6">
    <source>
        <dbReference type="ARBA" id="ARBA00022692"/>
    </source>
</evidence>
<feature type="transmembrane region" description="Helical" evidence="10">
    <location>
        <begin position="37"/>
        <end position="61"/>
    </location>
</feature>
<keyword evidence="8 10" id="KW-0472">Membrane</keyword>
<dbReference type="KEGG" id="vab:WPS_01140"/>
<keyword evidence="12" id="KW-1185">Reference proteome</keyword>
<dbReference type="PANTHER" id="PTHR11048:SF28">
    <property type="entry name" value="4-HYDROXYBENZOATE POLYPRENYLTRANSFERASE, MITOCHONDRIAL"/>
    <property type="match status" value="1"/>
</dbReference>
<evidence type="ECO:0000313" key="12">
    <source>
        <dbReference type="Proteomes" id="UP001317532"/>
    </source>
</evidence>
<name>A0AAN1XV83_UNVUL</name>
<dbReference type="CDD" id="cd13959">
    <property type="entry name" value="PT_UbiA_COQ2"/>
    <property type="match status" value="1"/>
</dbReference>
<evidence type="ECO:0000256" key="3">
    <source>
        <dbReference type="ARBA" id="ARBA00005985"/>
    </source>
</evidence>
<dbReference type="InterPro" id="IPR006371">
    <property type="entry name" value="Polyprenyltransferase_UbiA-li"/>
</dbReference>
<sequence>MNALRLFLRDIRIEHTLFALPFAYVGAVMAARGVPTWWQLLWITLAVAGARTAAMAANRFFDRKIDAQVPRTANRAVASGKLPASVMLWAIAAGLAVLLVSAAMLNPLCVKLLPLAALGVVAYPLCKRFTWLVHFVLGAVDGFAPLGAYIAVAGTVTVPALLLFLAVTVWVAGFDILYALMDLDWDVRLGVRSFPARFGERNARLWPIVLHVTMTLALLAAGVLAGAGWLYYAGVLLAAGVTLYEDRLITLAQDVFVLNDRVFLTNMAFSVAFLGTTLASYVVAR</sequence>
<accession>A0AAN1XV83</accession>
<proteinExistence type="inferred from homology"/>
<dbReference type="FunFam" id="1.10.357.140:FF:000008">
    <property type="entry name" value="4-hydroxybenzoate octaprenyltransferase"/>
    <property type="match status" value="1"/>
</dbReference>
<dbReference type="RefSeq" id="WP_317995927.1">
    <property type="nucleotide sequence ID" value="NZ_AP025523.1"/>
</dbReference>